<dbReference type="GO" id="GO:0016705">
    <property type="term" value="F:oxidoreductase activity, acting on paired donors, with incorporation or reduction of molecular oxygen"/>
    <property type="evidence" value="ECO:0007669"/>
    <property type="project" value="InterPro"/>
</dbReference>
<dbReference type="Pfam" id="PF00428">
    <property type="entry name" value="Ribosomal_60s"/>
    <property type="match status" value="1"/>
</dbReference>
<feature type="binding site" description="axial binding residue" evidence="17">
    <location>
        <position position="445"/>
    </location>
    <ligand>
        <name>heme</name>
        <dbReference type="ChEBI" id="CHEBI:30413"/>
    </ligand>
    <ligandPart>
        <name>Fe</name>
        <dbReference type="ChEBI" id="CHEBI:18248"/>
    </ligandPart>
</feature>
<evidence type="ECO:0000256" key="5">
    <source>
        <dbReference type="ARBA" id="ARBA00010617"/>
    </source>
</evidence>
<dbReference type="HAMAP" id="MF_01478">
    <property type="entry name" value="Ribosomal_L12_arch"/>
    <property type="match status" value="1"/>
</dbReference>
<keyword evidence="7 17" id="KW-0349">Heme</keyword>
<keyword evidence="12" id="KW-1133">Transmembrane helix</keyword>
<evidence type="ECO:0000256" key="9">
    <source>
        <dbReference type="ARBA" id="ARBA00022723"/>
    </source>
</evidence>
<keyword evidence="21" id="KW-1185">Reference proteome</keyword>
<comment type="similarity">
    <text evidence="4">Belongs to the eukaryotic ribosomal protein P1/P2 family.</text>
</comment>
<dbReference type="PROSITE" id="PS00086">
    <property type="entry name" value="CYTOCHROME_P450"/>
    <property type="match status" value="1"/>
</dbReference>
<dbReference type="GO" id="GO:0016020">
    <property type="term" value="C:membrane"/>
    <property type="evidence" value="ECO:0007669"/>
    <property type="project" value="UniProtKB-SubCell"/>
</dbReference>
<dbReference type="PANTHER" id="PTHR47955">
    <property type="entry name" value="CYTOCHROME P450 FAMILY 71 PROTEIN"/>
    <property type="match status" value="1"/>
</dbReference>
<dbReference type="GO" id="GO:0002182">
    <property type="term" value="P:cytoplasmic translational elongation"/>
    <property type="evidence" value="ECO:0007669"/>
    <property type="project" value="InterPro"/>
</dbReference>
<dbReference type="InterPro" id="IPR027534">
    <property type="entry name" value="Ribosomal_P1/P2"/>
</dbReference>
<evidence type="ECO:0000256" key="12">
    <source>
        <dbReference type="ARBA" id="ARBA00022989"/>
    </source>
</evidence>
<dbReference type="FunFam" id="1.10.10.1410:FF:000002">
    <property type="entry name" value="60S acidic ribosomal protein P2"/>
    <property type="match status" value="1"/>
</dbReference>
<evidence type="ECO:0000256" key="13">
    <source>
        <dbReference type="ARBA" id="ARBA00023002"/>
    </source>
</evidence>
<feature type="compositionally biased region" description="Basic and acidic residues" evidence="19">
    <location>
        <begin position="659"/>
        <end position="668"/>
    </location>
</feature>
<keyword evidence="16" id="KW-0687">Ribonucleoprotein</keyword>
<dbReference type="SUPFAM" id="SSF48264">
    <property type="entry name" value="Cytochrome P450"/>
    <property type="match status" value="1"/>
</dbReference>
<dbReference type="GO" id="GO:0022625">
    <property type="term" value="C:cytosolic large ribosomal subunit"/>
    <property type="evidence" value="ECO:0007669"/>
    <property type="project" value="InterPro"/>
</dbReference>
<evidence type="ECO:0000256" key="19">
    <source>
        <dbReference type="SAM" id="MobiDB-lite"/>
    </source>
</evidence>
<evidence type="ECO:0000256" key="7">
    <source>
        <dbReference type="ARBA" id="ARBA00022617"/>
    </source>
</evidence>
<evidence type="ECO:0000256" key="4">
    <source>
        <dbReference type="ARBA" id="ARBA00005436"/>
    </source>
</evidence>
<evidence type="ECO:0000256" key="18">
    <source>
        <dbReference type="RuleBase" id="RU000461"/>
    </source>
</evidence>
<evidence type="ECO:0000313" key="20">
    <source>
        <dbReference type="EnsemblPlants" id="OMERI02G18930.1"/>
    </source>
</evidence>
<keyword evidence="14 17" id="KW-0408">Iron</keyword>
<keyword evidence="13 18" id="KW-0560">Oxidoreductase</keyword>
<dbReference type="AlphaFoldDB" id="A0A0E0CLG0"/>
<dbReference type="Pfam" id="PF00067">
    <property type="entry name" value="p450"/>
    <property type="match status" value="1"/>
</dbReference>
<evidence type="ECO:0000256" key="2">
    <source>
        <dbReference type="ARBA" id="ARBA00003362"/>
    </source>
</evidence>
<keyword evidence="10" id="KW-0521">NADP</keyword>
<evidence type="ECO:0000256" key="14">
    <source>
        <dbReference type="ARBA" id="ARBA00023004"/>
    </source>
</evidence>
<comment type="similarity">
    <text evidence="5 18">Belongs to the cytochrome P450 family.</text>
</comment>
<dbReference type="InterPro" id="IPR017972">
    <property type="entry name" value="Cyt_P450_CS"/>
</dbReference>
<keyword evidence="12" id="KW-0472">Membrane</keyword>
<evidence type="ECO:0000256" key="11">
    <source>
        <dbReference type="ARBA" id="ARBA00022980"/>
    </source>
</evidence>
<dbReference type="InterPro" id="IPR002401">
    <property type="entry name" value="Cyt_P450_E_grp-I"/>
</dbReference>
<reference evidence="20" key="1">
    <citation type="submission" date="2015-04" db="UniProtKB">
        <authorList>
            <consortium name="EnsemblPlants"/>
        </authorList>
    </citation>
    <scope>IDENTIFICATION</scope>
</reference>
<protein>
    <recommendedName>
        <fullName evidence="22">60S acidic ribosomal protein P2</fullName>
    </recommendedName>
</protein>
<dbReference type="PRINTS" id="PR00385">
    <property type="entry name" value="P450"/>
</dbReference>
<dbReference type="CDD" id="cd05833">
    <property type="entry name" value="Ribosomal_P2"/>
    <property type="match status" value="1"/>
</dbReference>
<comment type="subcellular location">
    <subcellularLocation>
        <location evidence="3">Membrane</location>
        <topology evidence="3">Single-pass membrane protein</topology>
    </subcellularLocation>
</comment>
<reference evidence="20" key="2">
    <citation type="submission" date="2018-05" db="EMBL/GenBank/DDBJ databases">
        <title>OmerRS3 (Oryza meridionalis Reference Sequence Version 3).</title>
        <authorList>
            <person name="Zhang J."/>
            <person name="Kudrna D."/>
            <person name="Lee S."/>
            <person name="Talag J."/>
            <person name="Welchert J."/>
            <person name="Wing R.A."/>
        </authorList>
    </citation>
    <scope>NUCLEOTIDE SEQUENCE [LARGE SCALE GENOMIC DNA]</scope>
    <source>
        <strain evidence="20">cv. OR44</strain>
    </source>
</reference>
<evidence type="ECO:0000256" key="1">
    <source>
        <dbReference type="ARBA" id="ARBA00001971"/>
    </source>
</evidence>
<evidence type="ECO:0000256" key="15">
    <source>
        <dbReference type="ARBA" id="ARBA00023033"/>
    </source>
</evidence>
<accession>A0A0E0CLG0</accession>
<evidence type="ECO:0000256" key="6">
    <source>
        <dbReference type="ARBA" id="ARBA00011266"/>
    </source>
</evidence>
<dbReference type="GO" id="GO:0004497">
    <property type="term" value="F:monooxygenase activity"/>
    <property type="evidence" value="ECO:0007669"/>
    <property type="project" value="UniProtKB-KW"/>
</dbReference>
<dbReference type="InterPro" id="IPR044076">
    <property type="entry name" value="Ribosomal_P2"/>
</dbReference>
<evidence type="ECO:0008006" key="22">
    <source>
        <dbReference type="Google" id="ProtNLM"/>
    </source>
</evidence>
<dbReference type="GO" id="GO:0044877">
    <property type="term" value="F:protein-containing complex binding"/>
    <property type="evidence" value="ECO:0007669"/>
    <property type="project" value="UniProtKB-ARBA"/>
</dbReference>
<dbReference type="FunFam" id="1.10.630.10:FF:000008">
    <property type="entry name" value="Cytochrome P450 71D8"/>
    <property type="match status" value="1"/>
</dbReference>
<dbReference type="InterPro" id="IPR036396">
    <property type="entry name" value="Cyt_P450_sf"/>
</dbReference>
<dbReference type="Proteomes" id="UP000008021">
    <property type="component" value="Chromosome 2"/>
</dbReference>
<comment type="subunit">
    <text evidence="6">P1 and P2 exist as dimers at the large ribosomal subunit.</text>
</comment>
<comment type="cofactor">
    <cofactor evidence="1 17">
        <name>heme</name>
        <dbReference type="ChEBI" id="CHEBI:30413"/>
    </cofactor>
</comment>
<keyword evidence="11" id="KW-0689">Ribosomal protein</keyword>
<dbReference type="PRINTS" id="PR00463">
    <property type="entry name" value="EP450I"/>
</dbReference>
<organism evidence="20">
    <name type="scientific">Oryza meridionalis</name>
    <dbReference type="NCBI Taxonomy" id="40149"/>
    <lineage>
        <taxon>Eukaryota</taxon>
        <taxon>Viridiplantae</taxon>
        <taxon>Streptophyta</taxon>
        <taxon>Embryophyta</taxon>
        <taxon>Tracheophyta</taxon>
        <taxon>Spermatophyta</taxon>
        <taxon>Magnoliopsida</taxon>
        <taxon>Liliopsida</taxon>
        <taxon>Poales</taxon>
        <taxon>Poaceae</taxon>
        <taxon>BOP clade</taxon>
        <taxon>Oryzoideae</taxon>
        <taxon>Oryzeae</taxon>
        <taxon>Oryzinae</taxon>
        <taxon>Oryza</taxon>
    </lineage>
</organism>
<evidence type="ECO:0000256" key="17">
    <source>
        <dbReference type="PIRSR" id="PIRSR602401-1"/>
    </source>
</evidence>
<keyword evidence="9 17" id="KW-0479">Metal-binding</keyword>
<dbReference type="Gramene" id="OMERI02G18930.1">
    <property type="protein sequence ID" value="OMERI02G18930.1"/>
    <property type="gene ID" value="OMERI02G18930"/>
</dbReference>
<dbReference type="STRING" id="40149.A0A0E0CLG0"/>
<dbReference type="Gene3D" id="1.10.630.10">
    <property type="entry name" value="Cytochrome P450"/>
    <property type="match status" value="1"/>
</dbReference>
<dbReference type="GO" id="GO:0016102">
    <property type="term" value="P:diterpenoid biosynthetic process"/>
    <property type="evidence" value="ECO:0007669"/>
    <property type="project" value="UniProtKB-ARBA"/>
</dbReference>
<evidence type="ECO:0000313" key="21">
    <source>
        <dbReference type="Proteomes" id="UP000008021"/>
    </source>
</evidence>
<name>A0A0E0CLG0_9ORYZ</name>
<dbReference type="InterPro" id="IPR001128">
    <property type="entry name" value="Cyt_P450"/>
</dbReference>
<dbReference type="EnsemblPlants" id="OMERI02G18930.1">
    <property type="protein sequence ID" value="OMERI02G18930.1"/>
    <property type="gene ID" value="OMERI02G18930"/>
</dbReference>
<evidence type="ECO:0000256" key="8">
    <source>
        <dbReference type="ARBA" id="ARBA00022692"/>
    </source>
</evidence>
<dbReference type="PANTHER" id="PTHR47955:SF11">
    <property type="entry name" value="4-HYDROXYPHENYLACETALDEHYDE OXIME MONOOXYGENASE"/>
    <property type="match status" value="1"/>
</dbReference>
<dbReference type="InterPro" id="IPR038716">
    <property type="entry name" value="P1/P2_N_sf"/>
</dbReference>
<sequence>MEDKTILLSLALSMLFVILLSKLVSISKKPRLNLPPGPWTLPVIGSIHHLASNPNTHRVLRALSEKHGPLMQLWLGEVPAVVASTPEAAREILKSQDLRFADRHVTSTVATVSFGASDIFFSPYGERWRQLRKLCTQELLTATRVRSFSRVREDEVARLVRELAASAGGAAVDLTERLGRLVNDVVMRCSVGGRCRYRDEFLDALHEAKNQLTWLTVADLFPSSRLARMLGAAPRRGLASRKRIERIIADIVREHEGYMGGGGGEAAAAGKDCFLSVLLGLQKEGGTPIPITNEIIVVLLFDMFSGGSETSATVMIWIMAELIRWPRVMTKVQAEVRQALQGKVTVTEDDIVGLNYLKMVIKETLRLHCPGPLLVPHRCRETCKVMGYDVLKGTCVFVNVWALGRDPKYWEDPEEFKPERFENSDMDYKGNTFEYLPFGSGRRICPGINFGIANIELPLASLLYHFDWKLPDEMASKDLDMQEAPGMVAAKLTSLCVCPITRVAPLISAPGPYLLPNNILEARPNPAHSEPEADLFLAISLLSRDLAAVTFSPHTLRLPDPHRPPPSSKMKFISAYLLATLAGNPNPSAEDLSTILESVGAEVDHGKMDLLLSQLAGKDITEIIASGREKFASVPCGGGGIAVAAAAPAAGGGAAPQSEAKKEEKVEEKEESDDDMGFSLFD</sequence>
<evidence type="ECO:0000256" key="3">
    <source>
        <dbReference type="ARBA" id="ARBA00004167"/>
    </source>
</evidence>
<proteinExistence type="inferred from homology"/>
<dbReference type="Gene3D" id="1.10.10.1410">
    <property type="match status" value="1"/>
</dbReference>
<dbReference type="GO" id="GO:0020037">
    <property type="term" value="F:heme binding"/>
    <property type="evidence" value="ECO:0007669"/>
    <property type="project" value="InterPro"/>
</dbReference>
<feature type="region of interest" description="Disordered" evidence="19">
    <location>
        <begin position="647"/>
        <end position="682"/>
    </location>
</feature>
<dbReference type="GO" id="GO:0005506">
    <property type="term" value="F:iron ion binding"/>
    <property type="evidence" value="ECO:0007669"/>
    <property type="project" value="InterPro"/>
</dbReference>
<keyword evidence="15 18" id="KW-0503">Monooxygenase</keyword>
<dbReference type="CDD" id="cd11072">
    <property type="entry name" value="CYP71-like"/>
    <property type="match status" value="1"/>
</dbReference>
<evidence type="ECO:0000256" key="16">
    <source>
        <dbReference type="ARBA" id="ARBA00023274"/>
    </source>
</evidence>
<comment type="function">
    <text evidence="2">Plays an important role in the elongation step of protein synthesis.</text>
</comment>
<keyword evidence="8" id="KW-0812">Transmembrane</keyword>
<evidence type="ECO:0000256" key="10">
    <source>
        <dbReference type="ARBA" id="ARBA00022857"/>
    </source>
</evidence>
<dbReference type="GO" id="GO:0003735">
    <property type="term" value="F:structural constituent of ribosome"/>
    <property type="evidence" value="ECO:0007669"/>
    <property type="project" value="InterPro"/>
</dbReference>